<comment type="caution">
    <text evidence="1">The sequence shown here is derived from an EMBL/GenBank/DDBJ whole genome shotgun (WGS) entry which is preliminary data.</text>
</comment>
<gene>
    <name evidence="1" type="ORF">JETT_2744</name>
</gene>
<dbReference type="EMBL" id="SULG01000068">
    <property type="protein sequence ID" value="TLD40979.1"/>
    <property type="molecule type" value="Genomic_DNA"/>
</dbReference>
<reference evidence="1 2" key="1">
    <citation type="submission" date="2019-04" db="EMBL/GenBank/DDBJ databases">
        <title>Genome of a novel bacterium Candidatus Jettenia ecosi reconstructed from metagenome of an anammox bioreactor.</title>
        <authorList>
            <person name="Mardanov A.V."/>
            <person name="Beletsky A.V."/>
            <person name="Ravin N.V."/>
            <person name="Botchkova E.A."/>
            <person name="Litti Y.V."/>
            <person name="Nozhevnikova A.N."/>
        </authorList>
    </citation>
    <scope>NUCLEOTIDE SEQUENCE [LARGE SCALE GENOMIC DNA]</scope>
    <source>
        <strain evidence="1">J2</strain>
    </source>
</reference>
<dbReference type="Proteomes" id="UP000319783">
    <property type="component" value="Unassembled WGS sequence"/>
</dbReference>
<name>A0A533Q9P4_9BACT</name>
<protein>
    <submittedName>
        <fullName evidence="1">Uncharacterized protein</fullName>
    </submittedName>
</protein>
<evidence type="ECO:0000313" key="1">
    <source>
        <dbReference type="EMBL" id="TLD40979.1"/>
    </source>
</evidence>
<organism evidence="1 2">
    <name type="scientific">Candidatus Jettenia ecosi</name>
    <dbReference type="NCBI Taxonomy" id="2494326"/>
    <lineage>
        <taxon>Bacteria</taxon>
        <taxon>Pseudomonadati</taxon>
        <taxon>Planctomycetota</taxon>
        <taxon>Candidatus Brocadiia</taxon>
        <taxon>Candidatus Brocadiales</taxon>
        <taxon>Candidatus Brocadiaceae</taxon>
        <taxon>Candidatus Jettenia</taxon>
    </lineage>
</organism>
<dbReference type="AlphaFoldDB" id="A0A533Q9P4"/>
<sequence length="51" mass="5994">MMQRTFHNYIHNSLAIARSYYRYMIKITADTSLLFPLCFTPGFGSLIRDDC</sequence>
<evidence type="ECO:0000313" key="2">
    <source>
        <dbReference type="Proteomes" id="UP000319783"/>
    </source>
</evidence>
<proteinExistence type="predicted"/>
<accession>A0A533Q9P4</accession>